<dbReference type="Proteomes" id="UP000027604">
    <property type="component" value="Chromosome I"/>
</dbReference>
<organism evidence="2 3">
    <name type="scientific">Janthinobacterium agaricidamnosum NBRC 102515 = DSM 9628</name>
    <dbReference type="NCBI Taxonomy" id="1349767"/>
    <lineage>
        <taxon>Bacteria</taxon>
        <taxon>Pseudomonadati</taxon>
        <taxon>Pseudomonadota</taxon>
        <taxon>Betaproteobacteria</taxon>
        <taxon>Burkholderiales</taxon>
        <taxon>Oxalobacteraceae</taxon>
        <taxon>Janthinobacterium</taxon>
    </lineage>
</organism>
<evidence type="ECO:0000313" key="3">
    <source>
        <dbReference type="Proteomes" id="UP000027604"/>
    </source>
</evidence>
<protein>
    <submittedName>
        <fullName evidence="2">Uncharacterized domain protein</fullName>
    </submittedName>
</protein>
<dbReference type="EMBL" id="HG322949">
    <property type="protein sequence ID" value="CDG84654.1"/>
    <property type="molecule type" value="Genomic_DNA"/>
</dbReference>
<dbReference type="Gene3D" id="1.10.260.40">
    <property type="entry name" value="lambda repressor-like DNA-binding domains"/>
    <property type="match status" value="1"/>
</dbReference>
<dbReference type="PROSITE" id="PS50943">
    <property type="entry name" value="HTH_CROC1"/>
    <property type="match status" value="1"/>
</dbReference>
<dbReference type="KEGG" id="jag:GJA_4044"/>
<dbReference type="GO" id="GO:0003677">
    <property type="term" value="F:DNA binding"/>
    <property type="evidence" value="ECO:0007669"/>
    <property type="project" value="InterPro"/>
</dbReference>
<keyword evidence="3" id="KW-1185">Reference proteome</keyword>
<dbReference type="SMART" id="SM00530">
    <property type="entry name" value="HTH_XRE"/>
    <property type="match status" value="1"/>
</dbReference>
<dbReference type="InterPro" id="IPR001387">
    <property type="entry name" value="Cro/C1-type_HTH"/>
</dbReference>
<dbReference type="SUPFAM" id="SSF47413">
    <property type="entry name" value="lambda repressor-like DNA-binding domains"/>
    <property type="match status" value="1"/>
</dbReference>
<reference evidence="2 3" key="1">
    <citation type="journal article" date="2015" name="Genome Announc.">
        <title>Genome Sequence of Mushroom Soft-Rot Pathogen Janthinobacterium agaricidamnosum.</title>
        <authorList>
            <person name="Graupner K."/>
            <person name="Lackner G."/>
            <person name="Hertweck C."/>
        </authorList>
    </citation>
    <scope>NUCLEOTIDE SEQUENCE [LARGE SCALE GENOMIC DNA]</scope>
    <source>
        <strain evidence="3">NBRC 102515 / DSM 9628</strain>
    </source>
</reference>
<dbReference type="PATRIC" id="fig|1349767.4.peg.622"/>
<dbReference type="STRING" id="1349767.GJA_4044"/>
<dbReference type="AlphaFoldDB" id="W0V747"/>
<accession>W0V747</accession>
<evidence type="ECO:0000259" key="1">
    <source>
        <dbReference type="PROSITE" id="PS50943"/>
    </source>
</evidence>
<sequence>MDKETVRQQRAELYEAIDRSELSVQETVKRMRTMTRLTQAEFAAHREVSAKVIKEVERGVANPTINTLNQIGRVFGLEVAFVRSEKLHADVRSQSRLSADERLIMEQKRERILEMLQDFKDTFEEFKKIEGDGA</sequence>
<evidence type="ECO:0000313" key="2">
    <source>
        <dbReference type="EMBL" id="CDG84654.1"/>
    </source>
</evidence>
<feature type="domain" description="HTH cro/C1-type" evidence="1">
    <location>
        <begin position="28"/>
        <end position="82"/>
    </location>
</feature>
<dbReference type="InterPro" id="IPR010982">
    <property type="entry name" value="Lambda_DNA-bd_dom_sf"/>
</dbReference>
<proteinExistence type="predicted"/>
<dbReference type="CDD" id="cd00093">
    <property type="entry name" value="HTH_XRE"/>
    <property type="match status" value="1"/>
</dbReference>
<name>W0V747_9BURK</name>
<dbReference type="HOGENOM" id="CLU_1893385_0_0_4"/>
<gene>
    <name evidence="2" type="ORF">GJA_4044</name>
</gene>